<sequence>MGTWCYMIERGDIHGRVLTFEHPRYTLLLGLYLRAAGGPTRLVNRLSEAQPSNGPHSFVMEKGYWAMYSPTMHKSPVFTTSRRSLDGQGSGGLVFLEFYIENENNASYAFEHGLATNLSNSDTGVAYNSTYTVLRVDIEGNLRMYMYDEKVDWGGSEVTFVLFDRNDGRASSKACAPPSLPPCNGGGSVDFYKVEG</sequence>
<protein>
    <submittedName>
        <fullName evidence="1">Uncharacterized protein</fullName>
    </submittedName>
</protein>
<evidence type="ECO:0000313" key="1">
    <source>
        <dbReference type="EMBL" id="KZV51090.1"/>
    </source>
</evidence>
<proteinExistence type="predicted"/>
<dbReference type="AlphaFoldDB" id="A0A2Z7CVF0"/>
<name>A0A2Z7CVF0_9LAMI</name>
<dbReference type="Proteomes" id="UP000250235">
    <property type="component" value="Unassembled WGS sequence"/>
</dbReference>
<keyword evidence="2" id="KW-1185">Reference proteome</keyword>
<gene>
    <name evidence="1" type="ORF">F511_01882</name>
</gene>
<dbReference type="OrthoDB" id="1884773at2759"/>
<organism evidence="1 2">
    <name type="scientific">Dorcoceras hygrometricum</name>
    <dbReference type="NCBI Taxonomy" id="472368"/>
    <lineage>
        <taxon>Eukaryota</taxon>
        <taxon>Viridiplantae</taxon>
        <taxon>Streptophyta</taxon>
        <taxon>Embryophyta</taxon>
        <taxon>Tracheophyta</taxon>
        <taxon>Spermatophyta</taxon>
        <taxon>Magnoliopsida</taxon>
        <taxon>eudicotyledons</taxon>
        <taxon>Gunneridae</taxon>
        <taxon>Pentapetalae</taxon>
        <taxon>asterids</taxon>
        <taxon>lamiids</taxon>
        <taxon>Lamiales</taxon>
        <taxon>Gesneriaceae</taxon>
        <taxon>Didymocarpoideae</taxon>
        <taxon>Trichosporeae</taxon>
        <taxon>Loxocarpinae</taxon>
        <taxon>Dorcoceras</taxon>
    </lineage>
</organism>
<evidence type="ECO:0000313" key="2">
    <source>
        <dbReference type="Proteomes" id="UP000250235"/>
    </source>
</evidence>
<accession>A0A2Z7CVF0</accession>
<reference evidence="1 2" key="1">
    <citation type="journal article" date="2015" name="Proc. Natl. Acad. Sci. U.S.A.">
        <title>The resurrection genome of Boea hygrometrica: A blueprint for survival of dehydration.</title>
        <authorList>
            <person name="Xiao L."/>
            <person name="Yang G."/>
            <person name="Zhang L."/>
            <person name="Yang X."/>
            <person name="Zhao S."/>
            <person name="Ji Z."/>
            <person name="Zhou Q."/>
            <person name="Hu M."/>
            <person name="Wang Y."/>
            <person name="Chen M."/>
            <person name="Xu Y."/>
            <person name="Jin H."/>
            <person name="Xiao X."/>
            <person name="Hu G."/>
            <person name="Bao F."/>
            <person name="Hu Y."/>
            <person name="Wan P."/>
            <person name="Li L."/>
            <person name="Deng X."/>
            <person name="Kuang T."/>
            <person name="Xiang C."/>
            <person name="Zhu J.K."/>
            <person name="Oliver M.J."/>
            <person name="He Y."/>
        </authorList>
    </citation>
    <scope>NUCLEOTIDE SEQUENCE [LARGE SCALE GENOMIC DNA]</scope>
    <source>
        <strain evidence="2">cv. XS01</strain>
    </source>
</reference>
<dbReference type="EMBL" id="KQ992022">
    <property type="protein sequence ID" value="KZV51090.1"/>
    <property type="molecule type" value="Genomic_DNA"/>
</dbReference>